<feature type="compositionally biased region" description="Polar residues" evidence="1">
    <location>
        <begin position="1149"/>
        <end position="1160"/>
    </location>
</feature>
<feature type="compositionally biased region" description="Low complexity" evidence="1">
    <location>
        <begin position="1054"/>
        <end position="1064"/>
    </location>
</feature>
<feature type="region of interest" description="Disordered" evidence="1">
    <location>
        <begin position="1001"/>
        <end position="1095"/>
    </location>
</feature>
<dbReference type="PANTHER" id="PTHR46007:SF8">
    <property type="entry name" value="C2H2-TYPE DOMAIN-CONTAINING PROTEIN"/>
    <property type="match status" value="1"/>
</dbReference>
<name>A0ABQ7H940_DUNSA</name>
<feature type="compositionally biased region" description="Pro residues" evidence="1">
    <location>
        <begin position="705"/>
        <end position="718"/>
    </location>
</feature>
<dbReference type="EMBL" id="MU069444">
    <property type="protein sequence ID" value="KAF5843369.1"/>
    <property type="molecule type" value="Genomic_DNA"/>
</dbReference>
<protein>
    <submittedName>
        <fullName evidence="2">Uncharacterized protein</fullName>
    </submittedName>
</protein>
<feature type="region of interest" description="Disordered" evidence="1">
    <location>
        <begin position="750"/>
        <end position="774"/>
    </location>
</feature>
<keyword evidence="3" id="KW-1185">Reference proteome</keyword>
<feature type="compositionally biased region" description="Basic and acidic residues" evidence="1">
    <location>
        <begin position="250"/>
        <end position="259"/>
    </location>
</feature>
<feature type="region of interest" description="Disordered" evidence="1">
    <location>
        <begin position="676"/>
        <end position="695"/>
    </location>
</feature>
<accession>A0ABQ7H940</accession>
<proteinExistence type="predicted"/>
<evidence type="ECO:0000313" key="3">
    <source>
        <dbReference type="Proteomes" id="UP000815325"/>
    </source>
</evidence>
<feature type="compositionally biased region" description="Polar residues" evidence="1">
    <location>
        <begin position="235"/>
        <end position="249"/>
    </location>
</feature>
<dbReference type="InterPro" id="IPR051647">
    <property type="entry name" value="Mediator_comp_sub12"/>
</dbReference>
<feature type="region of interest" description="Disordered" evidence="1">
    <location>
        <begin position="225"/>
        <end position="259"/>
    </location>
</feature>
<organism evidence="2 3">
    <name type="scientific">Dunaliella salina</name>
    <name type="common">Green alga</name>
    <name type="synonym">Protococcus salinus</name>
    <dbReference type="NCBI Taxonomy" id="3046"/>
    <lineage>
        <taxon>Eukaryota</taxon>
        <taxon>Viridiplantae</taxon>
        <taxon>Chlorophyta</taxon>
        <taxon>core chlorophytes</taxon>
        <taxon>Chlorophyceae</taxon>
        <taxon>CS clade</taxon>
        <taxon>Chlamydomonadales</taxon>
        <taxon>Dunaliellaceae</taxon>
        <taxon>Dunaliella</taxon>
    </lineage>
</organism>
<feature type="compositionally biased region" description="Polar residues" evidence="1">
    <location>
        <begin position="1065"/>
        <end position="1091"/>
    </location>
</feature>
<evidence type="ECO:0000313" key="2">
    <source>
        <dbReference type="EMBL" id="KAF5843369.1"/>
    </source>
</evidence>
<dbReference type="Proteomes" id="UP000815325">
    <property type="component" value="Unassembled WGS sequence"/>
</dbReference>
<sequence length="1160" mass="124072">MQAGSTEQDGAGAGGEQDQPNKLVVVPLYKVQDFAAVDKTEESVRSQESNVRSQLEHINQMVQQKHVYTSRFRRYKVDLKIPGQVDHSLLPADALPQIVSLLSERDFSQRITGTAVRHGCIILSLHMCQEMEQQQQQQQEEEATQAILAVAQTWLRKTHLADQVPHRTAITLQAGEVQYKLCWHASLHSWTVDGPQPVHEYKQFELRPLSHVAVLPQINREVSKRAGEDECVQAEGTTSGNSVQQQQQESSKRAGDHGRVQAEGTISGYCVQQQQQQQQEGKDAWDTVSSLPINEPQQCVLLAIPFSLHSRTSSHPILTGWTEDVSSDAFAAANPTADDQFMQQPTNTLSVLACVRGCYLPTLVEPMTEARACGKLTQEGSVGSERGAAARGANWQYKVLVSVPREVARCPYPQALHLELWRSWGMLHSCSSLLIPASLPNLAAEVRALTPQGLEADNLGVEPFLLDVADWLQQCLGQPSKLQQHQSHHHQLQQKLQHKQSEAGSEGGELWEPGCILARQAVLWGLPAMATLLVETLMALPHPTATPFTQLARAHRHSCSGSTAANGTAALGGLLHLALLSPCSTTMLWTVLDWGRHCGGEGDACTEGAEYAWDWGEPNTDGVTPQDLLEQQANRAAATAAVLQQQHHHQHQQQLLLQGEPAVECARVLPAEWQPEVKAPADASPTPRTPSTEEAASMPLAEILPSPPDPFDNLPPDPFDNLPTPFSSGVLPAPFSSSMLPTPFPSSVLLTPPPSTSSPSYLESPLMQASSRPRTPCNFDGMDQWKRALGCTQDHLTSTPTSSFQQLPVAGASACGRRSLDGACTAVDGMDDASGSQDHFSSTLTSSFQQLPAAGASACSRRSLEGSCVAADGVDNTSGTHAGSVLSSSGLGAWVSASSTTQAQTSPLNSLPSSAAKALDKRAASCEPCCSEDSPGSSVFTTPAATEAACPTECVHTHPYARVQATAECAVQERTATAASISALQGGWDIAAVREGCVSMGIPSDHTTRPAAVQQRPRQLSAPAAPPPTTSCAAKATPIQSQLQGQATAPPPTSSAAKATSTPSQLKGQVSTQADEQQLPTPASTQKTSCAQPPKRGCAWRLTRVLSPVSSAAPAAGDEQQLKQGGGCEDGEQHHQPYPHPHQHQQQQLELNAKSTPLQV</sequence>
<feature type="region of interest" description="Disordered" evidence="1">
    <location>
        <begin position="1109"/>
        <end position="1160"/>
    </location>
</feature>
<reference evidence="2" key="1">
    <citation type="submission" date="2017-08" db="EMBL/GenBank/DDBJ databases">
        <authorList>
            <person name="Polle J.E."/>
            <person name="Barry K."/>
            <person name="Cushman J."/>
            <person name="Schmutz J."/>
            <person name="Tran D."/>
            <person name="Hathwaick L.T."/>
            <person name="Yim W.C."/>
            <person name="Jenkins J."/>
            <person name="Mckie-Krisberg Z.M."/>
            <person name="Prochnik S."/>
            <person name="Lindquist E."/>
            <person name="Dockter R.B."/>
            <person name="Adam C."/>
            <person name="Molina H."/>
            <person name="Bunkerborg J."/>
            <person name="Jin E."/>
            <person name="Buchheim M."/>
            <person name="Magnuson J."/>
        </authorList>
    </citation>
    <scope>NUCLEOTIDE SEQUENCE</scope>
    <source>
        <strain evidence="2">CCAP 19/18</strain>
    </source>
</reference>
<feature type="compositionally biased region" description="Low complexity" evidence="1">
    <location>
        <begin position="757"/>
        <end position="766"/>
    </location>
</feature>
<evidence type="ECO:0000256" key="1">
    <source>
        <dbReference type="SAM" id="MobiDB-lite"/>
    </source>
</evidence>
<dbReference type="PANTHER" id="PTHR46007">
    <property type="entry name" value="MEDIATOR OF RNA POLYMERASE II TRANSCRIPTION SUBUNIT 12"/>
    <property type="match status" value="1"/>
</dbReference>
<feature type="region of interest" description="Disordered" evidence="1">
    <location>
        <begin position="702"/>
        <end position="725"/>
    </location>
</feature>
<feature type="region of interest" description="Disordered" evidence="1">
    <location>
        <begin position="483"/>
        <end position="508"/>
    </location>
</feature>
<comment type="caution">
    <text evidence="2">The sequence shown here is derived from an EMBL/GenBank/DDBJ whole genome shotgun (WGS) entry which is preliminary data.</text>
</comment>
<gene>
    <name evidence="2" type="ORF">DUNSADRAFT_17947</name>
</gene>
<feature type="compositionally biased region" description="Basic residues" evidence="1">
    <location>
        <begin position="486"/>
        <end position="498"/>
    </location>
</feature>